<dbReference type="HOGENOM" id="CLU_2026898_0_0_1"/>
<dbReference type="InterPro" id="IPR018392">
    <property type="entry name" value="LysM"/>
</dbReference>
<dbReference type="OrthoDB" id="5985073at2759"/>
<dbReference type="RefSeq" id="XP_009228671.1">
    <property type="nucleotide sequence ID" value="XM_009230407.1"/>
</dbReference>
<evidence type="ECO:0000256" key="4">
    <source>
        <dbReference type="SAM" id="MobiDB-lite"/>
    </source>
</evidence>
<reference evidence="6" key="3">
    <citation type="submission" date="2010-09" db="EMBL/GenBank/DDBJ databases">
        <title>Annotation of Gaeumannomyces graminis var. tritici R3-111a-1.</title>
        <authorList>
            <consortium name="The Broad Institute Genome Sequencing Platform"/>
            <person name="Ma L.-J."/>
            <person name="Dead R."/>
            <person name="Young S.K."/>
            <person name="Zeng Q."/>
            <person name="Gargeya S."/>
            <person name="Fitzgerald M."/>
            <person name="Haas B."/>
            <person name="Abouelleil A."/>
            <person name="Alvarado L."/>
            <person name="Arachchi H.M."/>
            <person name="Berlin A."/>
            <person name="Brown A."/>
            <person name="Chapman S.B."/>
            <person name="Chen Z."/>
            <person name="Dunbar C."/>
            <person name="Freedman E."/>
            <person name="Gearin G."/>
            <person name="Gellesch M."/>
            <person name="Goldberg J."/>
            <person name="Griggs A."/>
            <person name="Gujja S."/>
            <person name="Heiman D."/>
            <person name="Howarth C."/>
            <person name="Larson L."/>
            <person name="Lui A."/>
            <person name="MacDonald P.J.P."/>
            <person name="Mehta T."/>
            <person name="Montmayeur A."/>
            <person name="Murphy C."/>
            <person name="Neiman D."/>
            <person name="Pearson M."/>
            <person name="Priest M."/>
            <person name="Roberts A."/>
            <person name="Saif S."/>
            <person name="Shea T."/>
            <person name="Shenoy N."/>
            <person name="Sisk P."/>
            <person name="Stolte C."/>
            <person name="Sykes S."/>
            <person name="Yandava C."/>
            <person name="Wortman J."/>
            <person name="Nusbaum C."/>
            <person name="Birren B."/>
        </authorList>
    </citation>
    <scope>NUCLEOTIDE SEQUENCE</scope>
    <source>
        <strain evidence="6">R3-111a-1</strain>
    </source>
</reference>
<evidence type="ECO:0000313" key="7">
    <source>
        <dbReference type="EnsemblFungi" id="EJT69623"/>
    </source>
</evidence>
<proteinExistence type="inferred from homology"/>
<reference evidence="6" key="2">
    <citation type="submission" date="2010-07" db="EMBL/GenBank/DDBJ databases">
        <authorList>
            <consortium name="The Broad Institute Genome Sequencing Platform"/>
            <consortium name="Broad Institute Genome Sequencing Center for Infectious Disease"/>
            <person name="Ma L.-J."/>
            <person name="Dead R."/>
            <person name="Young S."/>
            <person name="Zeng Q."/>
            <person name="Koehrsen M."/>
            <person name="Alvarado L."/>
            <person name="Berlin A."/>
            <person name="Chapman S.B."/>
            <person name="Chen Z."/>
            <person name="Freedman E."/>
            <person name="Gellesch M."/>
            <person name="Goldberg J."/>
            <person name="Griggs A."/>
            <person name="Gujja S."/>
            <person name="Heilman E.R."/>
            <person name="Heiman D."/>
            <person name="Hepburn T."/>
            <person name="Howarth C."/>
            <person name="Jen D."/>
            <person name="Larson L."/>
            <person name="Mehta T."/>
            <person name="Neiman D."/>
            <person name="Pearson M."/>
            <person name="Roberts A."/>
            <person name="Saif S."/>
            <person name="Shea T."/>
            <person name="Shenoy N."/>
            <person name="Sisk P."/>
            <person name="Stolte C."/>
            <person name="Sykes S."/>
            <person name="Walk T."/>
            <person name="White J."/>
            <person name="Yandava C."/>
            <person name="Haas B."/>
            <person name="Nusbaum C."/>
            <person name="Birren B."/>
        </authorList>
    </citation>
    <scope>NUCLEOTIDE SEQUENCE</scope>
    <source>
        <strain evidence="6">R3-111a-1</strain>
    </source>
</reference>
<dbReference type="InterPro" id="IPR052210">
    <property type="entry name" value="LysM1-like"/>
</dbReference>
<evidence type="ECO:0000256" key="1">
    <source>
        <dbReference type="ARBA" id="ARBA00022669"/>
    </source>
</evidence>
<evidence type="ECO:0000259" key="5">
    <source>
        <dbReference type="PROSITE" id="PS51782"/>
    </source>
</evidence>
<name>J3PG83_GAET3</name>
<comment type="similarity">
    <text evidence="3">Belongs to the secreted LysM effector family.</text>
</comment>
<evidence type="ECO:0000313" key="6">
    <source>
        <dbReference type="EMBL" id="EJT69623.1"/>
    </source>
</evidence>
<evidence type="ECO:0000313" key="8">
    <source>
        <dbReference type="Proteomes" id="UP000006039"/>
    </source>
</evidence>
<dbReference type="PROSITE" id="PS51782">
    <property type="entry name" value="LYSM"/>
    <property type="match status" value="1"/>
</dbReference>
<feature type="region of interest" description="Disordered" evidence="4">
    <location>
        <begin position="73"/>
        <end position="122"/>
    </location>
</feature>
<dbReference type="EnsemblFungi" id="EJT69623">
    <property type="protein sequence ID" value="EJT69623"/>
    <property type="gene ID" value="GGTG_12507"/>
</dbReference>
<keyword evidence="8" id="KW-1185">Reference proteome</keyword>
<dbReference type="EMBL" id="GL385403">
    <property type="protein sequence ID" value="EJT69623.1"/>
    <property type="molecule type" value="Genomic_DNA"/>
</dbReference>
<dbReference type="InterPro" id="IPR036779">
    <property type="entry name" value="LysM_dom_sf"/>
</dbReference>
<feature type="domain" description="LysM" evidence="5">
    <location>
        <begin position="30"/>
        <end position="76"/>
    </location>
</feature>
<feature type="compositionally biased region" description="Low complexity" evidence="4">
    <location>
        <begin position="87"/>
        <end position="99"/>
    </location>
</feature>
<dbReference type="VEuPathDB" id="FungiDB:GGTG_12507"/>
<dbReference type="STRING" id="644352.J3PG83"/>
<organism evidence="6">
    <name type="scientific">Gaeumannomyces tritici (strain R3-111a-1)</name>
    <name type="common">Wheat and barley take-all root rot fungus</name>
    <name type="synonym">Gaeumannomyces graminis var. tritici</name>
    <dbReference type="NCBI Taxonomy" id="644352"/>
    <lineage>
        <taxon>Eukaryota</taxon>
        <taxon>Fungi</taxon>
        <taxon>Dikarya</taxon>
        <taxon>Ascomycota</taxon>
        <taxon>Pezizomycotina</taxon>
        <taxon>Sordariomycetes</taxon>
        <taxon>Sordariomycetidae</taxon>
        <taxon>Magnaporthales</taxon>
        <taxon>Magnaporthaceae</taxon>
        <taxon>Gaeumannomyces</taxon>
    </lineage>
</organism>
<reference evidence="7" key="4">
    <citation type="journal article" date="2015" name="G3 (Bethesda)">
        <title>Genome sequences of three phytopathogenic species of the Magnaporthaceae family of fungi.</title>
        <authorList>
            <person name="Okagaki L.H."/>
            <person name="Nunes C.C."/>
            <person name="Sailsbery J."/>
            <person name="Clay B."/>
            <person name="Brown D."/>
            <person name="John T."/>
            <person name="Oh Y."/>
            <person name="Young N."/>
            <person name="Fitzgerald M."/>
            <person name="Haas B.J."/>
            <person name="Zeng Q."/>
            <person name="Young S."/>
            <person name="Adiconis X."/>
            <person name="Fan L."/>
            <person name="Levin J.Z."/>
            <person name="Mitchell T.K."/>
            <person name="Okubara P.A."/>
            <person name="Farman M.L."/>
            <person name="Kohn L.M."/>
            <person name="Birren B."/>
            <person name="Ma L.-J."/>
            <person name="Dean R.A."/>
        </authorList>
    </citation>
    <scope>NUCLEOTIDE SEQUENCE</scope>
    <source>
        <strain evidence="7">R3-111a-1</strain>
    </source>
</reference>
<sequence>MSGSTFITSGPGTGATAVPVPGGTTGCCAKYHLVLPGEYCNQLRLKYGISLPDFVTLNPAIKENCTNLFARKATASRPSATSIRTRAAPGTAPQGQQQQHSRGQAPNGSGRAFSTDHSDPSI</sequence>
<evidence type="ECO:0000256" key="2">
    <source>
        <dbReference type="ARBA" id="ARBA00023026"/>
    </source>
</evidence>
<evidence type="ECO:0000256" key="3">
    <source>
        <dbReference type="ARBA" id="ARBA00044955"/>
    </source>
</evidence>
<dbReference type="PANTHER" id="PTHR34997">
    <property type="entry name" value="AM15"/>
    <property type="match status" value="1"/>
</dbReference>
<dbReference type="GO" id="GO:0008061">
    <property type="term" value="F:chitin binding"/>
    <property type="evidence" value="ECO:0007669"/>
    <property type="project" value="UniProtKB-KW"/>
</dbReference>
<dbReference type="GeneID" id="20352965"/>
<dbReference type="Gene3D" id="3.10.350.10">
    <property type="entry name" value="LysM domain"/>
    <property type="match status" value="1"/>
</dbReference>
<dbReference type="AlphaFoldDB" id="J3PG83"/>
<reference evidence="8" key="1">
    <citation type="submission" date="2010-07" db="EMBL/GenBank/DDBJ databases">
        <title>The genome sequence of Gaeumannomyces graminis var. tritici strain R3-111a-1.</title>
        <authorList>
            <consortium name="The Broad Institute Genome Sequencing Platform"/>
            <person name="Ma L.-J."/>
            <person name="Dead R."/>
            <person name="Young S."/>
            <person name="Zeng Q."/>
            <person name="Koehrsen M."/>
            <person name="Alvarado L."/>
            <person name="Berlin A."/>
            <person name="Chapman S.B."/>
            <person name="Chen Z."/>
            <person name="Freedman E."/>
            <person name="Gellesch M."/>
            <person name="Goldberg J."/>
            <person name="Griggs A."/>
            <person name="Gujja S."/>
            <person name="Heilman E.R."/>
            <person name="Heiman D."/>
            <person name="Hepburn T."/>
            <person name="Howarth C."/>
            <person name="Jen D."/>
            <person name="Larson L."/>
            <person name="Mehta T."/>
            <person name="Neiman D."/>
            <person name="Pearson M."/>
            <person name="Roberts A."/>
            <person name="Saif S."/>
            <person name="Shea T."/>
            <person name="Shenoy N."/>
            <person name="Sisk P."/>
            <person name="Stolte C."/>
            <person name="Sykes S."/>
            <person name="Walk T."/>
            <person name="White J."/>
            <person name="Yandava C."/>
            <person name="Haas B."/>
            <person name="Nusbaum C."/>
            <person name="Birren B."/>
        </authorList>
    </citation>
    <scope>NUCLEOTIDE SEQUENCE [LARGE SCALE GENOMIC DNA]</scope>
    <source>
        <strain evidence="8">R3-111a-1</strain>
    </source>
</reference>
<dbReference type="CDD" id="cd00118">
    <property type="entry name" value="LysM"/>
    <property type="match status" value="1"/>
</dbReference>
<dbReference type="Proteomes" id="UP000006039">
    <property type="component" value="Unassembled WGS sequence"/>
</dbReference>
<accession>J3PG83</accession>
<gene>
    <name evidence="7" type="primary">20352965</name>
    <name evidence="6" type="ORF">GGTG_12507</name>
</gene>
<keyword evidence="2" id="KW-0843">Virulence</keyword>
<reference evidence="7" key="5">
    <citation type="submission" date="2018-04" db="UniProtKB">
        <authorList>
            <consortium name="EnsemblFungi"/>
        </authorList>
    </citation>
    <scope>IDENTIFICATION</scope>
    <source>
        <strain evidence="7">R3-111a-1</strain>
    </source>
</reference>
<dbReference type="PANTHER" id="PTHR34997:SF1">
    <property type="entry name" value="PEPTIDOGLYCAN-BINDING LYSIN DOMAIN"/>
    <property type="match status" value="1"/>
</dbReference>
<keyword evidence="1" id="KW-0147">Chitin-binding</keyword>
<protein>
    <recommendedName>
        <fullName evidence="5">LysM domain-containing protein</fullName>
    </recommendedName>
</protein>